<proteinExistence type="predicted"/>
<dbReference type="EMBL" id="CAJVQC010022791">
    <property type="protein sequence ID" value="CAG8719620.1"/>
    <property type="molecule type" value="Genomic_DNA"/>
</dbReference>
<protein>
    <submittedName>
        <fullName evidence="1">25056_t:CDS:1</fullName>
    </submittedName>
</protein>
<evidence type="ECO:0000313" key="1">
    <source>
        <dbReference type="EMBL" id="CAG8719620.1"/>
    </source>
</evidence>
<feature type="non-terminal residue" evidence="1">
    <location>
        <position position="318"/>
    </location>
</feature>
<keyword evidence="2" id="KW-1185">Reference proteome</keyword>
<comment type="caution">
    <text evidence="1">The sequence shown here is derived from an EMBL/GenBank/DDBJ whole genome shotgun (WGS) entry which is preliminary data.</text>
</comment>
<reference evidence="1" key="1">
    <citation type="submission" date="2021-06" db="EMBL/GenBank/DDBJ databases">
        <authorList>
            <person name="Kallberg Y."/>
            <person name="Tangrot J."/>
            <person name="Rosling A."/>
        </authorList>
    </citation>
    <scope>NUCLEOTIDE SEQUENCE</scope>
    <source>
        <strain evidence="1">MA461A</strain>
    </source>
</reference>
<sequence>FIEETTMAGNTFASVHDELAYYKSRVSELEETLNQTQAELDEVQTSARDFEEELLKELEQSEKIHKELRNKNETLKNEVDEWKQKYYQAKTECNVTATQLQREIDTLQSMKDKFIIKTRELELDNDDLERTERAAKSSLLDLENKYNKAIERNAILENELEGKNQLIVQVQRLKDELRDVNIELAIMKNREDGEYGPPPTSSAAARMSAKYSRSTLGNTSDASSDPNSNPVKMVQDMVGRVKSLEARLVSCRSLVTPLLAPPPSYSSYSTTMPLHTTPPQSPKPSRGESPIRNVTKHRRSSIQKSKNFPITSNPLSVA</sequence>
<organism evidence="1 2">
    <name type="scientific">Racocetra persica</name>
    <dbReference type="NCBI Taxonomy" id="160502"/>
    <lineage>
        <taxon>Eukaryota</taxon>
        <taxon>Fungi</taxon>
        <taxon>Fungi incertae sedis</taxon>
        <taxon>Mucoromycota</taxon>
        <taxon>Glomeromycotina</taxon>
        <taxon>Glomeromycetes</taxon>
        <taxon>Diversisporales</taxon>
        <taxon>Gigasporaceae</taxon>
        <taxon>Racocetra</taxon>
    </lineage>
</organism>
<gene>
    <name evidence="1" type="ORF">RPERSI_LOCUS11189</name>
</gene>
<evidence type="ECO:0000313" key="2">
    <source>
        <dbReference type="Proteomes" id="UP000789920"/>
    </source>
</evidence>
<feature type="non-terminal residue" evidence="1">
    <location>
        <position position="1"/>
    </location>
</feature>
<dbReference type="Proteomes" id="UP000789920">
    <property type="component" value="Unassembled WGS sequence"/>
</dbReference>
<name>A0ACA9PQK2_9GLOM</name>
<accession>A0ACA9PQK2</accession>